<name>A0ABM7SYX2_9CLOT</name>
<evidence type="ECO:0000256" key="7">
    <source>
        <dbReference type="SAM" id="MobiDB-lite"/>
    </source>
</evidence>
<dbReference type="InterPro" id="IPR023404">
    <property type="entry name" value="rSAM_horseshoe"/>
</dbReference>
<dbReference type="SUPFAM" id="SSF102114">
    <property type="entry name" value="Radical SAM enzymes"/>
    <property type="match status" value="1"/>
</dbReference>
<sequence length="684" mass="77410">MKLCKEFLPISKEDLEKRKIEQLDFIIVSGDAYVDHPSFGTAIIGRTLEAQGFTVGIIAQPKWHDCEDFKKLGKPKYGFLVNSGNIDSMVNHYTAAKKTRREDLYSPGGEAGHRPDRAVIVYCNRIREAYKDVAIAIGGIEASLRRFAHYDYWDNKVRRSILVDSKADLLMYGMGEKTIIQIADLFRYGASIKNITTVRGTCYLTKDISNIKNSAIVPSFEEVSTDQKSYGEAYKLEYYEQDSINGRTIVQKYGDRYLVQNPPQEDLTQAEMDMTYDLPYTRTYHPIYKANGGIPAIQEVEFSITSHRGCFGSCSFCALTFHQGRVIQNRGQESIIEEAKLLTTLPNFKGYIHDIGGPTANFRHRACNKQIEHGTCKNKQCMFPAPCKNLIIDHTEYLSLLKKVRTLPGIKKVFIRSGLRYDYLIHDKNDSFFKELCEHHISGQLKVAPEHVVPRVLNQMGKPTKEIYDRFVNKYFQINDKLDKKQFLVPYLMSSHPGSDLKAAIELAEYIKQMGYTPEQVQDFYPTPGSLSTTMYYTGVNPITGEEVYIPRTSEEKDMQRALIQFAVPKNHLKVKKALMKANRQDLIGNGKDCLIGFVPGKLGYQGKHKANSKSSTDNATKNNDSNINSNNSSNKNSSVPRNNNSKNTSDTNSKNSNSNLGNSSNKNTKNSAKKNNNTKKRVH</sequence>
<evidence type="ECO:0000256" key="2">
    <source>
        <dbReference type="ARBA" id="ARBA00022691"/>
    </source>
</evidence>
<dbReference type="InterPro" id="IPR024560">
    <property type="entry name" value="UPF0313_C"/>
</dbReference>
<feature type="region of interest" description="Disordered" evidence="7">
    <location>
        <begin position="607"/>
        <end position="684"/>
    </location>
</feature>
<evidence type="ECO:0000256" key="4">
    <source>
        <dbReference type="ARBA" id="ARBA00023004"/>
    </source>
</evidence>
<accession>A0ABM7SYX2</accession>
<feature type="compositionally biased region" description="Low complexity" evidence="7">
    <location>
        <begin position="619"/>
        <end position="676"/>
    </location>
</feature>
<dbReference type="PANTHER" id="PTHR32331:SF0">
    <property type="entry name" value="UPF0313 PROTEIN YGIQ"/>
    <property type="match status" value="1"/>
</dbReference>
<reference evidence="10" key="1">
    <citation type="submission" date="2021-07" db="EMBL/GenBank/DDBJ databases">
        <title>Complete genome sequencing of a Clostridium isolate.</title>
        <authorList>
            <person name="Ueki A."/>
            <person name="Tonouchi A."/>
        </authorList>
    </citation>
    <scope>NUCLEOTIDE SEQUENCE [LARGE SCALE GENOMIC DNA]</scope>
    <source>
        <strain evidence="10">C5S11</strain>
    </source>
</reference>
<dbReference type="InterPro" id="IPR006638">
    <property type="entry name" value="Elp3/MiaA/NifB-like_rSAM"/>
</dbReference>
<dbReference type="HAMAP" id="MF_01251">
    <property type="entry name" value="UPF0313"/>
    <property type="match status" value="1"/>
</dbReference>
<evidence type="ECO:0000256" key="5">
    <source>
        <dbReference type="ARBA" id="ARBA00023014"/>
    </source>
</evidence>
<dbReference type="InterPro" id="IPR022946">
    <property type="entry name" value="UPF0313"/>
</dbReference>
<evidence type="ECO:0000256" key="3">
    <source>
        <dbReference type="ARBA" id="ARBA00022723"/>
    </source>
</evidence>
<evidence type="ECO:0000256" key="1">
    <source>
        <dbReference type="ARBA" id="ARBA00022485"/>
    </source>
</evidence>
<dbReference type="InterPro" id="IPR013704">
    <property type="entry name" value="UPF0313_N"/>
</dbReference>
<comment type="cofactor">
    <cofactor evidence="6">
        <name>[4Fe-4S] cluster</name>
        <dbReference type="ChEBI" id="CHEBI:49883"/>
    </cofactor>
    <text evidence="6">Binds 1 [4Fe-4S] cluster. The cluster is coordinated with 3 cysteines and an exchangeable S-adenosyl-L-methionine.</text>
</comment>
<keyword evidence="4 6" id="KW-0408">Iron</keyword>
<keyword evidence="2 6" id="KW-0949">S-adenosyl-L-methionine</keyword>
<evidence type="ECO:0000259" key="8">
    <source>
        <dbReference type="PROSITE" id="PS51918"/>
    </source>
</evidence>
<keyword evidence="1 6" id="KW-0004">4Fe-4S</keyword>
<evidence type="ECO:0000313" key="10">
    <source>
        <dbReference type="Proteomes" id="UP000824633"/>
    </source>
</evidence>
<dbReference type="SFLD" id="SFLDS00029">
    <property type="entry name" value="Radical_SAM"/>
    <property type="match status" value="1"/>
</dbReference>
<dbReference type="InterPro" id="IPR058240">
    <property type="entry name" value="rSAM_sf"/>
</dbReference>
<dbReference type="SFLD" id="SFLDG01069">
    <property type="entry name" value="UPF0313"/>
    <property type="match status" value="1"/>
</dbReference>
<dbReference type="PANTHER" id="PTHR32331">
    <property type="entry name" value="UPF0313 PROTEIN YGIQ"/>
    <property type="match status" value="1"/>
</dbReference>
<gene>
    <name evidence="9" type="ORF">psyc5s11_08800</name>
</gene>
<dbReference type="InterPro" id="IPR007197">
    <property type="entry name" value="rSAM"/>
</dbReference>
<dbReference type="Proteomes" id="UP000824633">
    <property type="component" value="Chromosome"/>
</dbReference>
<dbReference type="PROSITE" id="PS51918">
    <property type="entry name" value="RADICAL_SAM"/>
    <property type="match status" value="1"/>
</dbReference>
<organism evidence="9 10">
    <name type="scientific">Clostridium gelidum</name>
    <dbReference type="NCBI Taxonomy" id="704125"/>
    <lineage>
        <taxon>Bacteria</taxon>
        <taxon>Bacillati</taxon>
        <taxon>Bacillota</taxon>
        <taxon>Clostridia</taxon>
        <taxon>Eubacteriales</taxon>
        <taxon>Clostridiaceae</taxon>
        <taxon>Clostridium</taxon>
    </lineage>
</organism>
<dbReference type="Pfam" id="PF11842">
    <property type="entry name" value="DUF3362"/>
    <property type="match status" value="1"/>
</dbReference>
<evidence type="ECO:0000313" key="9">
    <source>
        <dbReference type="EMBL" id="BCZ44813.1"/>
    </source>
</evidence>
<protein>
    <submittedName>
        <fullName evidence="9">UPF0313 protein</fullName>
    </submittedName>
</protein>
<dbReference type="NCBIfam" id="TIGR03904">
    <property type="entry name" value="SAM_YgiQ"/>
    <property type="match status" value="1"/>
</dbReference>
<proteinExistence type="inferred from homology"/>
<keyword evidence="5 6" id="KW-0411">Iron-sulfur</keyword>
<feature type="binding site" evidence="6">
    <location>
        <position position="314"/>
    </location>
    <ligand>
        <name>[4Fe-4S] cluster</name>
        <dbReference type="ChEBI" id="CHEBI:49883"/>
        <note>4Fe-4S-S-AdoMet</note>
    </ligand>
</feature>
<keyword evidence="10" id="KW-1185">Reference proteome</keyword>
<dbReference type="Pfam" id="PF08497">
    <property type="entry name" value="Radical_SAM_N"/>
    <property type="match status" value="1"/>
</dbReference>
<dbReference type="RefSeq" id="WP_224036468.1">
    <property type="nucleotide sequence ID" value="NZ_AP024849.1"/>
</dbReference>
<feature type="domain" description="Radical SAM core" evidence="8">
    <location>
        <begin position="296"/>
        <end position="567"/>
    </location>
</feature>
<dbReference type="SFLD" id="SFLDG01082">
    <property type="entry name" value="B12-binding_domain_containing"/>
    <property type="match status" value="1"/>
</dbReference>
<dbReference type="SMART" id="SM00729">
    <property type="entry name" value="Elp3"/>
    <property type="match status" value="1"/>
</dbReference>
<keyword evidence="3 6" id="KW-0479">Metal-binding</keyword>
<evidence type="ECO:0000256" key="6">
    <source>
        <dbReference type="HAMAP-Rule" id="MF_01251"/>
    </source>
</evidence>
<feature type="binding site" evidence="6">
    <location>
        <position position="310"/>
    </location>
    <ligand>
        <name>[4Fe-4S] cluster</name>
        <dbReference type="ChEBI" id="CHEBI:49883"/>
        <note>4Fe-4S-S-AdoMet</note>
    </ligand>
</feature>
<dbReference type="EMBL" id="AP024849">
    <property type="protein sequence ID" value="BCZ44813.1"/>
    <property type="molecule type" value="Genomic_DNA"/>
</dbReference>
<feature type="binding site" evidence="6">
    <location>
        <position position="317"/>
    </location>
    <ligand>
        <name>[4Fe-4S] cluster</name>
        <dbReference type="ChEBI" id="CHEBI:49883"/>
        <note>4Fe-4S-S-AdoMet</note>
    </ligand>
</feature>
<dbReference type="Gene3D" id="3.80.30.20">
    <property type="entry name" value="tm_1862 like domain"/>
    <property type="match status" value="1"/>
</dbReference>
<comment type="similarity">
    <text evidence="6">Belongs to the UPF0313 family.</text>
</comment>